<evidence type="ECO:0000256" key="1">
    <source>
        <dbReference type="SAM" id="MobiDB-lite"/>
    </source>
</evidence>
<proteinExistence type="predicted"/>
<evidence type="ECO:0008006" key="5">
    <source>
        <dbReference type="Google" id="ProtNLM"/>
    </source>
</evidence>
<comment type="caution">
    <text evidence="3">The sequence shown here is derived from an EMBL/GenBank/DDBJ whole genome shotgun (WGS) entry which is preliminary data.</text>
</comment>
<feature type="compositionally biased region" description="Low complexity" evidence="1">
    <location>
        <begin position="87"/>
        <end position="100"/>
    </location>
</feature>
<evidence type="ECO:0000313" key="3">
    <source>
        <dbReference type="EMBL" id="NJP43870.1"/>
    </source>
</evidence>
<feature type="transmembrane region" description="Helical" evidence="2">
    <location>
        <begin position="164"/>
        <end position="186"/>
    </location>
</feature>
<dbReference type="PANTHER" id="PTHR42305:SF1">
    <property type="entry name" value="MEMBRANE PROTEIN RV1733C-RELATED"/>
    <property type="match status" value="1"/>
</dbReference>
<protein>
    <recommendedName>
        <fullName evidence="5">Integral membrane protein</fullName>
    </recommendedName>
</protein>
<evidence type="ECO:0000256" key="2">
    <source>
        <dbReference type="SAM" id="Phobius"/>
    </source>
</evidence>
<feature type="region of interest" description="Disordered" evidence="1">
    <location>
        <begin position="77"/>
        <end position="109"/>
    </location>
</feature>
<evidence type="ECO:0000313" key="4">
    <source>
        <dbReference type="Proteomes" id="UP000734511"/>
    </source>
</evidence>
<accession>A0ABX0ZJD2</accession>
<keyword evidence="2" id="KW-1133">Transmembrane helix</keyword>
<keyword evidence="4" id="KW-1185">Reference proteome</keyword>
<sequence length="216" mass="23513">MARRTRLGKAGRRRFGWRWRRNPLRRRSDVVEAWLGVVTVVLFCAVPVIGWWAGQSVDRALQRVARVQRSERSLVPATVVPQGGGPAAKAAPGAAGSAAAGEDRDADAREGEVLRWTAPDRSTHSGKVPVGLEMWRGNRILLWTDHKGALVPPPLDGTTAATHATLAGMAAGSAAGGALLMSRQVLMWHLMRRRMDSWERAWARFDQDWGRAGAGG</sequence>
<dbReference type="EMBL" id="JAATEJ010000006">
    <property type="protein sequence ID" value="NJP43870.1"/>
    <property type="molecule type" value="Genomic_DNA"/>
</dbReference>
<dbReference type="RefSeq" id="WP_167982734.1">
    <property type="nucleotide sequence ID" value="NZ_JAATEJ010000006.1"/>
</dbReference>
<name>A0ABX0ZJD2_9ACTN</name>
<dbReference type="InterPro" id="IPR039708">
    <property type="entry name" value="MT1774/Rv1733c-like"/>
</dbReference>
<reference evidence="3 4" key="1">
    <citation type="submission" date="2020-03" db="EMBL/GenBank/DDBJ databases">
        <title>WGS of actinomycetes isolated from Thailand.</title>
        <authorList>
            <person name="Thawai C."/>
        </authorList>
    </citation>
    <scope>NUCLEOTIDE SEQUENCE [LARGE SCALE GENOMIC DNA]</scope>
    <source>
        <strain evidence="3 4">PRB2-1</strain>
    </source>
</reference>
<gene>
    <name evidence="3" type="ORF">HCN08_10695</name>
</gene>
<dbReference type="Proteomes" id="UP000734511">
    <property type="component" value="Unassembled WGS sequence"/>
</dbReference>
<keyword evidence="2" id="KW-0812">Transmembrane</keyword>
<dbReference type="PANTHER" id="PTHR42305">
    <property type="entry name" value="MEMBRANE PROTEIN RV1733C-RELATED"/>
    <property type="match status" value="1"/>
</dbReference>
<organism evidence="3 4">
    <name type="scientific">Actinacidiphila epipremni</name>
    <dbReference type="NCBI Taxonomy" id="2053013"/>
    <lineage>
        <taxon>Bacteria</taxon>
        <taxon>Bacillati</taxon>
        <taxon>Actinomycetota</taxon>
        <taxon>Actinomycetes</taxon>
        <taxon>Kitasatosporales</taxon>
        <taxon>Streptomycetaceae</taxon>
        <taxon>Actinacidiphila</taxon>
    </lineage>
</organism>
<keyword evidence="2" id="KW-0472">Membrane</keyword>
<feature type="transmembrane region" description="Helical" evidence="2">
    <location>
        <begin position="30"/>
        <end position="53"/>
    </location>
</feature>